<organism evidence="2 3">
    <name type="scientific">Branchiostoma lanceolatum</name>
    <name type="common">Common lancelet</name>
    <name type="synonym">Amphioxus lanceolatum</name>
    <dbReference type="NCBI Taxonomy" id="7740"/>
    <lineage>
        <taxon>Eukaryota</taxon>
        <taxon>Metazoa</taxon>
        <taxon>Chordata</taxon>
        <taxon>Cephalochordata</taxon>
        <taxon>Leptocardii</taxon>
        <taxon>Amphioxiformes</taxon>
        <taxon>Branchiostomatidae</taxon>
        <taxon>Branchiostoma</taxon>
    </lineage>
</organism>
<keyword evidence="3" id="KW-1185">Reference proteome</keyword>
<sequence length="234" mass="25937">MLEATVQRLSGQQTAEAIKQQILEHAARPAALFDRRKVVALMETLVDVARAEGHPRAEEFKVIVTQLKPHVLSLRFKELLVDQFGSKLLKQVCKSVSTIVNRATTNTDFNQGLEEFQGVQGPLNIPRPLQQMPAPPQPMLTYQNQLNPQGWNQAQFQGLNPVWYQGGFGGYPQNQFQGPFPSTLSPNQFQGQAPAMFPQNQFQGQAPSMFQNQFQGPQVSQSQVTVPGGGRGRG</sequence>
<name>A0A8K0A5Y7_BRALA</name>
<dbReference type="OrthoDB" id="5977850at2759"/>
<dbReference type="Proteomes" id="UP000838412">
    <property type="component" value="Chromosome 7"/>
</dbReference>
<evidence type="ECO:0000313" key="3">
    <source>
        <dbReference type="Proteomes" id="UP000838412"/>
    </source>
</evidence>
<feature type="compositionally biased region" description="Polar residues" evidence="1">
    <location>
        <begin position="214"/>
        <end position="225"/>
    </location>
</feature>
<reference evidence="2" key="1">
    <citation type="submission" date="2022-01" db="EMBL/GenBank/DDBJ databases">
        <authorList>
            <person name="Braso-Vives M."/>
        </authorList>
    </citation>
    <scope>NUCLEOTIDE SEQUENCE</scope>
</reference>
<dbReference type="EMBL" id="OV696692">
    <property type="protein sequence ID" value="CAH1268760.1"/>
    <property type="molecule type" value="Genomic_DNA"/>
</dbReference>
<gene>
    <name evidence="2" type="primary">Hypp3981</name>
    <name evidence="2" type="ORF">BLAG_LOCUS21583</name>
</gene>
<feature type="region of interest" description="Disordered" evidence="1">
    <location>
        <begin position="214"/>
        <end position="234"/>
    </location>
</feature>
<accession>A0A8K0A5Y7</accession>
<evidence type="ECO:0000313" key="2">
    <source>
        <dbReference type="EMBL" id="CAH1268760.1"/>
    </source>
</evidence>
<protein>
    <submittedName>
        <fullName evidence="2">Hypp3981 protein</fullName>
    </submittedName>
</protein>
<evidence type="ECO:0000256" key="1">
    <source>
        <dbReference type="SAM" id="MobiDB-lite"/>
    </source>
</evidence>
<proteinExistence type="predicted"/>
<dbReference type="AlphaFoldDB" id="A0A8K0A5Y7"/>